<evidence type="ECO:0000313" key="2">
    <source>
        <dbReference type="Proteomes" id="UP001595696"/>
    </source>
</evidence>
<comment type="caution">
    <text evidence="1">The sequence shown here is derived from an EMBL/GenBank/DDBJ whole genome shotgun (WGS) entry which is preliminary data.</text>
</comment>
<dbReference type="Proteomes" id="UP001595696">
    <property type="component" value="Unassembled WGS sequence"/>
</dbReference>
<proteinExistence type="predicted"/>
<dbReference type="EMBL" id="JBHSAX010000017">
    <property type="protein sequence ID" value="MFC3964217.1"/>
    <property type="molecule type" value="Genomic_DNA"/>
</dbReference>
<dbReference type="RefSeq" id="WP_378613988.1">
    <property type="nucleotide sequence ID" value="NZ_JBHSAX010000017.1"/>
</dbReference>
<gene>
    <name evidence="1" type="ORF">ACFO0B_19700</name>
</gene>
<protein>
    <submittedName>
        <fullName evidence="1">Uncharacterized protein</fullName>
    </submittedName>
</protein>
<organism evidence="1 2">
    <name type="scientific">Nocardia jiangsuensis</name>
    <dbReference type="NCBI Taxonomy" id="1691563"/>
    <lineage>
        <taxon>Bacteria</taxon>
        <taxon>Bacillati</taxon>
        <taxon>Actinomycetota</taxon>
        <taxon>Actinomycetes</taxon>
        <taxon>Mycobacteriales</taxon>
        <taxon>Nocardiaceae</taxon>
        <taxon>Nocardia</taxon>
    </lineage>
</organism>
<accession>A0ABV8DXH2</accession>
<evidence type="ECO:0000313" key="1">
    <source>
        <dbReference type="EMBL" id="MFC3964217.1"/>
    </source>
</evidence>
<sequence length="195" mass="22357">MGMLDDARREHEERDRELLAYSEKIAAFHRYEQAAVADFMDAMVELRISTRVHDLVTWKMEDLRNWRGAPTGTCRWQLVPTGKAMAGWLLGNPRLELRGTDGEELDKKTTPRFADPAHIAVRTNDVIVTSKGEVCALGLSGFNWRNRVFNPANDIPPRQFLPPWEFWTVKVVEQDEVTRLSDMLKACVSRMLAQS</sequence>
<reference evidence="2" key="1">
    <citation type="journal article" date="2019" name="Int. J. Syst. Evol. Microbiol.">
        <title>The Global Catalogue of Microorganisms (GCM) 10K type strain sequencing project: providing services to taxonomists for standard genome sequencing and annotation.</title>
        <authorList>
            <consortium name="The Broad Institute Genomics Platform"/>
            <consortium name="The Broad Institute Genome Sequencing Center for Infectious Disease"/>
            <person name="Wu L."/>
            <person name="Ma J."/>
        </authorList>
    </citation>
    <scope>NUCLEOTIDE SEQUENCE [LARGE SCALE GENOMIC DNA]</scope>
    <source>
        <strain evidence="2">CGMCC 4.7330</strain>
    </source>
</reference>
<name>A0ABV8DXH2_9NOCA</name>
<keyword evidence="2" id="KW-1185">Reference proteome</keyword>